<dbReference type="Gene3D" id="1.10.10.60">
    <property type="entry name" value="Homeodomain-like"/>
    <property type="match status" value="1"/>
</dbReference>
<feature type="domain" description="HTH araC/xylS-type" evidence="4">
    <location>
        <begin position="172"/>
        <end position="269"/>
    </location>
</feature>
<dbReference type="InterPro" id="IPR018062">
    <property type="entry name" value="HTH_AraC-typ_CS"/>
</dbReference>
<dbReference type="Pfam" id="PF12833">
    <property type="entry name" value="HTH_18"/>
    <property type="match status" value="1"/>
</dbReference>
<dbReference type="AlphaFoldDB" id="A0A178KKJ2"/>
<sequence length="273" mass="31283">MKAALKSNIEIRHHCLHHKGSFSNFYAVDYKLIRIKNAVGFVSIKGVINEIKGKGIIYIPCHSQVTCSVQSANGERVELDILSFKKDCFHEIVEVLKPFVVYSQFNNVSQMYFQYNDEFDPEFDSLLEIQNGTNQHKDTISHALSQTIIYKIVSKYASHLLTCTHDEQCIVKLISEIITNDLTKKWKLAEIATVLNMSVSTLQRKLNDEDVDFTKLLIDLKLSKARDFLTYSSIPITQVANKSGFENLAYFSNSFKKHFKMTPTHFRRSVKGS</sequence>
<keyword evidence="6" id="KW-1185">Reference proteome</keyword>
<dbReference type="InterPro" id="IPR018060">
    <property type="entry name" value="HTH_AraC"/>
</dbReference>
<dbReference type="PROSITE" id="PS01124">
    <property type="entry name" value="HTH_ARAC_FAMILY_2"/>
    <property type="match status" value="1"/>
</dbReference>
<keyword evidence="2" id="KW-0238">DNA-binding</keyword>
<keyword evidence="1" id="KW-0805">Transcription regulation</keyword>
<protein>
    <recommendedName>
        <fullName evidence="4">HTH araC/xylS-type domain-containing protein</fullName>
    </recommendedName>
</protein>
<dbReference type="PROSITE" id="PS00041">
    <property type="entry name" value="HTH_ARAC_FAMILY_1"/>
    <property type="match status" value="1"/>
</dbReference>
<evidence type="ECO:0000256" key="2">
    <source>
        <dbReference type="ARBA" id="ARBA00023125"/>
    </source>
</evidence>
<evidence type="ECO:0000256" key="3">
    <source>
        <dbReference type="ARBA" id="ARBA00023163"/>
    </source>
</evidence>
<evidence type="ECO:0000259" key="4">
    <source>
        <dbReference type="PROSITE" id="PS01124"/>
    </source>
</evidence>
<dbReference type="EMBL" id="LVHF01000012">
    <property type="protein sequence ID" value="OAN17740.1"/>
    <property type="molecule type" value="Genomic_DNA"/>
</dbReference>
<comment type="caution">
    <text evidence="5">The sequence shown here is derived from an EMBL/GenBank/DDBJ whole genome shotgun (WGS) entry which is preliminary data.</text>
</comment>
<dbReference type="GO" id="GO:0003700">
    <property type="term" value="F:DNA-binding transcription factor activity"/>
    <property type="evidence" value="ECO:0007669"/>
    <property type="project" value="InterPro"/>
</dbReference>
<dbReference type="Proteomes" id="UP000078503">
    <property type="component" value="Unassembled WGS sequence"/>
</dbReference>
<dbReference type="GO" id="GO:0043565">
    <property type="term" value="F:sequence-specific DNA binding"/>
    <property type="evidence" value="ECO:0007669"/>
    <property type="project" value="InterPro"/>
</dbReference>
<proteinExistence type="predicted"/>
<dbReference type="OrthoDB" id="9783876at2"/>
<keyword evidence="3" id="KW-0804">Transcription</keyword>
<organism evidence="5 6">
    <name type="scientific">Photobacterium jeanii</name>
    <dbReference type="NCBI Taxonomy" id="858640"/>
    <lineage>
        <taxon>Bacteria</taxon>
        <taxon>Pseudomonadati</taxon>
        <taxon>Pseudomonadota</taxon>
        <taxon>Gammaproteobacteria</taxon>
        <taxon>Vibrionales</taxon>
        <taxon>Vibrionaceae</taxon>
        <taxon>Photobacterium</taxon>
    </lineage>
</organism>
<name>A0A178KKJ2_9GAMM</name>
<evidence type="ECO:0000313" key="5">
    <source>
        <dbReference type="EMBL" id="OAN17740.1"/>
    </source>
</evidence>
<gene>
    <name evidence="5" type="ORF">A3K86_02130</name>
</gene>
<dbReference type="SMART" id="SM00342">
    <property type="entry name" value="HTH_ARAC"/>
    <property type="match status" value="1"/>
</dbReference>
<dbReference type="PANTHER" id="PTHR43280:SF2">
    <property type="entry name" value="HTH-TYPE TRANSCRIPTIONAL REGULATOR EXSA"/>
    <property type="match status" value="1"/>
</dbReference>
<dbReference type="PANTHER" id="PTHR43280">
    <property type="entry name" value="ARAC-FAMILY TRANSCRIPTIONAL REGULATOR"/>
    <property type="match status" value="1"/>
</dbReference>
<dbReference type="STRING" id="858640.A3K86_02130"/>
<dbReference type="RefSeq" id="WP_068326981.1">
    <property type="nucleotide sequence ID" value="NZ_LVHF01000012.1"/>
</dbReference>
<dbReference type="InterPro" id="IPR020449">
    <property type="entry name" value="Tscrpt_reg_AraC-type_HTH"/>
</dbReference>
<evidence type="ECO:0000256" key="1">
    <source>
        <dbReference type="ARBA" id="ARBA00023015"/>
    </source>
</evidence>
<accession>A0A178KKJ2</accession>
<dbReference type="InterPro" id="IPR009057">
    <property type="entry name" value="Homeodomain-like_sf"/>
</dbReference>
<reference evidence="5 6" key="1">
    <citation type="submission" date="2016-03" db="EMBL/GenBank/DDBJ databases">
        <title>Photobacterium proteolyticum sp. nov. a protease producing bacterium isolated from ocean sediments of Laizhou Bay.</title>
        <authorList>
            <person name="Li Y."/>
        </authorList>
    </citation>
    <scope>NUCLEOTIDE SEQUENCE [LARGE SCALE GENOMIC DNA]</scope>
    <source>
        <strain evidence="5 6">R-40508</strain>
    </source>
</reference>
<dbReference type="SUPFAM" id="SSF46689">
    <property type="entry name" value="Homeodomain-like"/>
    <property type="match status" value="1"/>
</dbReference>
<evidence type="ECO:0000313" key="6">
    <source>
        <dbReference type="Proteomes" id="UP000078503"/>
    </source>
</evidence>
<dbReference type="PRINTS" id="PR00032">
    <property type="entry name" value="HTHARAC"/>
</dbReference>